<dbReference type="CDD" id="cd02516">
    <property type="entry name" value="CDP-ME_synthetase"/>
    <property type="match status" value="1"/>
</dbReference>
<comment type="similarity">
    <text evidence="3 7">Belongs to the IspD/TarI cytidylyltransferase family. IspD subfamily.</text>
</comment>
<feature type="site" description="Transition state stabilizer" evidence="7">
    <location>
        <position position="15"/>
    </location>
</feature>
<dbReference type="HAMAP" id="MF_00108">
    <property type="entry name" value="IspD"/>
    <property type="match status" value="1"/>
</dbReference>
<evidence type="ECO:0000313" key="8">
    <source>
        <dbReference type="EMBL" id="CED99966.1"/>
    </source>
</evidence>
<reference evidence="8 9" key="1">
    <citation type="submission" date="2014-07" db="EMBL/GenBank/DDBJ databases">
        <authorList>
            <person name="Wibberg Daniel"/>
        </authorList>
    </citation>
    <scope>NUCLEOTIDE SEQUENCE [LARGE SCALE GENOMIC DNA]</scope>
</reference>
<evidence type="ECO:0000256" key="4">
    <source>
        <dbReference type="ARBA" id="ARBA00022679"/>
    </source>
</evidence>
<accession>A0A090IPI5</accession>
<dbReference type="EC" id="2.7.7.60" evidence="7"/>
<comment type="pathway">
    <text evidence="2 7">Isoprenoid biosynthesis; isopentenyl diphosphate biosynthesis via DXP pathway; isopentenyl diphosphate from 1-deoxy-D-xylulose 5-phosphate: step 2/6.</text>
</comment>
<keyword evidence="6 7" id="KW-0414">Isoprene biosynthesis</keyword>
<proteinExistence type="inferred from homology"/>
<comment type="function">
    <text evidence="7">Catalyzes the formation of 4-diphosphocytidyl-2-C-methyl-D-erythritol from CTP and 2-C-methyl-D-erythritol 4-phosphate (MEP).</text>
</comment>
<protein>
    <recommendedName>
        <fullName evidence="7">2-C-methyl-D-erythritol 4-phosphate cytidylyltransferase</fullName>
        <ecNumber evidence="7">2.7.7.60</ecNumber>
    </recommendedName>
    <alternativeName>
        <fullName evidence="7">4-diphosphocytidyl-2C-methyl-D-erythritol synthase</fullName>
    </alternativeName>
    <alternativeName>
        <fullName evidence="7">MEP cytidylyltransferase</fullName>
        <shortName evidence="7">MCT</shortName>
    </alternativeName>
</protein>
<evidence type="ECO:0000256" key="5">
    <source>
        <dbReference type="ARBA" id="ARBA00022695"/>
    </source>
</evidence>
<dbReference type="InterPro" id="IPR034683">
    <property type="entry name" value="IspD/TarI"/>
</dbReference>
<gene>
    <name evidence="7 8" type="primary">ispD</name>
    <name evidence="8" type="ORF">BT1A1_0095</name>
</gene>
<evidence type="ECO:0000256" key="6">
    <source>
        <dbReference type="ARBA" id="ARBA00023229"/>
    </source>
</evidence>
<feature type="site" description="Positions MEP for the nucleophilic attack" evidence="7">
    <location>
        <position position="152"/>
    </location>
</feature>
<dbReference type="InterPro" id="IPR018294">
    <property type="entry name" value="ISPD_synthase_CS"/>
</dbReference>
<dbReference type="GO" id="GO:0050518">
    <property type="term" value="F:2-C-methyl-D-erythritol 4-phosphate cytidylyltransferase activity"/>
    <property type="evidence" value="ECO:0007669"/>
    <property type="project" value="UniProtKB-UniRule"/>
</dbReference>
<dbReference type="InterPro" id="IPR050088">
    <property type="entry name" value="IspD/TarI_cytidylyltransf_bact"/>
</dbReference>
<dbReference type="Proteomes" id="UP000040576">
    <property type="component" value="Unassembled WGS sequence"/>
</dbReference>
<feature type="site" description="Transition state stabilizer" evidence="7">
    <location>
        <position position="22"/>
    </location>
</feature>
<evidence type="ECO:0000256" key="1">
    <source>
        <dbReference type="ARBA" id="ARBA00001282"/>
    </source>
</evidence>
<dbReference type="PROSITE" id="PS01295">
    <property type="entry name" value="ISPD"/>
    <property type="match status" value="1"/>
</dbReference>
<evidence type="ECO:0000256" key="3">
    <source>
        <dbReference type="ARBA" id="ARBA00009789"/>
    </source>
</evidence>
<dbReference type="FunFam" id="3.90.550.10:FF:000003">
    <property type="entry name" value="2-C-methyl-D-erythritol 4-phosphate cytidylyltransferase"/>
    <property type="match status" value="1"/>
</dbReference>
<dbReference type="EMBL" id="CCRF01000006">
    <property type="protein sequence ID" value="CED99966.1"/>
    <property type="molecule type" value="Genomic_DNA"/>
</dbReference>
<dbReference type="UniPathway" id="UPA00056">
    <property type="reaction ID" value="UER00093"/>
</dbReference>
<name>A0A090IPI5_9BACI</name>
<keyword evidence="4 7" id="KW-0808">Transferase</keyword>
<dbReference type="GO" id="GO:0019288">
    <property type="term" value="P:isopentenyl diphosphate biosynthetic process, methylerythritol 4-phosphate pathway"/>
    <property type="evidence" value="ECO:0007669"/>
    <property type="project" value="UniProtKB-UniRule"/>
</dbReference>
<dbReference type="Gene3D" id="3.90.550.10">
    <property type="entry name" value="Spore Coat Polysaccharide Biosynthesis Protein SpsA, Chain A"/>
    <property type="match status" value="1"/>
</dbReference>
<dbReference type="AlphaFoldDB" id="A0A090IPI5"/>
<dbReference type="NCBIfam" id="TIGR00453">
    <property type="entry name" value="ispD"/>
    <property type="match status" value="1"/>
</dbReference>
<dbReference type="Pfam" id="PF01128">
    <property type="entry name" value="IspD"/>
    <property type="match status" value="1"/>
</dbReference>
<dbReference type="SUPFAM" id="SSF53448">
    <property type="entry name" value="Nucleotide-diphospho-sugar transferases"/>
    <property type="match status" value="1"/>
</dbReference>
<comment type="catalytic activity">
    <reaction evidence="1 7">
        <text>2-C-methyl-D-erythritol 4-phosphate + CTP + H(+) = 4-CDP-2-C-methyl-D-erythritol + diphosphate</text>
        <dbReference type="Rhea" id="RHEA:13429"/>
        <dbReference type="ChEBI" id="CHEBI:15378"/>
        <dbReference type="ChEBI" id="CHEBI:33019"/>
        <dbReference type="ChEBI" id="CHEBI:37563"/>
        <dbReference type="ChEBI" id="CHEBI:57823"/>
        <dbReference type="ChEBI" id="CHEBI:58262"/>
        <dbReference type="EC" id="2.7.7.60"/>
    </reaction>
</comment>
<keyword evidence="9" id="KW-1185">Reference proteome</keyword>
<feature type="site" description="Positions MEP for the nucleophilic attack" evidence="7">
    <location>
        <position position="208"/>
    </location>
</feature>
<dbReference type="PANTHER" id="PTHR32125">
    <property type="entry name" value="2-C-METHYL-D-ERYTHRITOL 4-PHOSPHATE CYTIDYLYLTRANSFERASE, CHLOROPLASTIC"/>
    <property type="match status" value="1"/>
</dbReference>
<dbReference type="PANTHER" id="PTHR32125:SF4">
    <property type="entry name" value="2-C-METHYL-D-ERYTHRITOL 4-PHOSPHATE CYTIDYLYLTRANSFERASE, CHLOROPLASTIC"/>
    <property type="match status" value="1"/>
</dbReference>
<sequence length="229" mass="26150">MEYHVVIPAAGTGKRMGMEKNKLLVYIDEIPVLVHTLKIFEKDNWCKSITLVIHKQDRKEIRDLVEQFQLRKIAAMVEGGSERQQSVYKGLQQLQSECIVLIHDGARPFVKQKYLHQLVEKANHYGGAVLAVPVKDTIKKVRNRIVEETIDRSTLWSIQTPQAFQLHLIMNAHKKAEEDGYIGTDDASLLERFGGKVVVVEGDYENFKITTPEDLIFANAIIQRQKGNE</sequence>
<evidence type="ECO:0000256" key="2">
    <source>
        <dbReference type="ARBA" id="ARBA00004787"/>
    </source>
</evidence>
<keyword evidence="5 7" id="KW-0548">Nucleotidyltransferase</keyword>
<organism evidence="8 9">
    <name type="scientific">Caldibacillus thermoamylovorans</name>
    <dbReference type="NCBI Taxonomy" id="35841"/>
    <lineage>
        <taxon>Bacteria</taxon>
        <taxon>Bacillati</taxon>
        <taxon>Bacillota</taxon>
        <taxon>Bacilli</taxon>
        <taxon>Bacillales</taxon>
        <taxon>Bacillaceae</taxon>
        <taxon>Caldibacillus</taxon>
    </lineage>
</organism>
<dbReference type="RefSeq" id="WP_034766964.1">
    <property type="nucleotide sequence ID" value="NZ_CCRF01000006.1"/>
</dbReference>
<evidence type="ECO:0000256" key="7">
    <source>
        <dbReference type="HAMAP-Rule" id="MF_00108"/>
    </source>
</evidence>
<dbReference type="InterPro" id="IPR001228">
    <property type="entry name" value="IspD"/>
</dbReference>
<evidence type="ECO:0000313" key="9">
    <source>
        <dbReference type="Proteomes" id="UP000040576"/>
    </source>
</evidence>
<dbReference type="InterPro" id="IPR029044">
    <property type="entry name" value="Nucleotide-diphossugar_trans"/>
</dbReference>